<dbReference type="AlphaFoldDB" id="A0AA88PL83"/>
<proteinExistence type="predicted"/>
<sequence length="69" mass="7729">MVIRCLSQRKDLIVFDGPQELVYLLCSACIVPNQARLQFCSNLPHLLLWKGNGEGYSLCLDSTGQMKSL</sequence>
<comment type="caution">
    <text evidence="1">The sequence shown here is derived from an EMBL/GenBank/DDBJ whole genome shotgun (WGS) entry which is preliminary data.</text>
</comment>
<accession>A0AA88PL83</accession>
<gene>
    <name evidence="1" type="ORF">Q8A67_011808</name>
</gene>
<organism evidence="1 2">
    <name type="scientific">Cirrhinus molitorella</name>
    <name type="common">mud carp</name>
    <dbReference type="NCBI Taxonomy" id="172907"/>
    <lineage>
        <taxon>Eukaryota</taxon>
        <taxon>Metazoa</taxon>
        <taxon>Chordata</taxon>
        <taxon>Craniata</taxon>
        <taxon>Vertebrata</taxon>
        <taxon>Euteleostomi</taxon>
        <taxon>Actinopterygii</taxon>
        <taxon>Neopterygii</taxon>
        <taxon>Teleostei</taxon>
        <taxon>Ostariophysi</taxon>
        <taxon>Cypriniformes</taxon>
        <taxon>Cyprinidae</taxon>
        <taxon>Labeoninae</taxon>
        <taxon>Labeonini</taxon>
        <taxon>Cirrhinus</taxon>
    </lineage>
</organism>
<evidence type="ECO:0000313" key="2">
    <source>
        <dbReference type="Proteomes" id="UP001187343"/>
    </source>
</evidence>
<protein>
    <submittedName>
        <fullName evidence="1">Uncharacterized protein</fullName>
    </submittedName>
</protein>
<dbReference type="EMBL" id="JAUYZG010000011">
    <property type="protein sequence ID" value="KAK2894579.1"/>
    <property type="molecule type" value="Genomic_DNA"/>
</dbReference>
<reference evidence="1" key="1">
    <citation type="submission" date="2023-08" db="EMBL/GenBank/DDBJ databases">
        <title>Chromosome-level Genome Assembly of mud carp (Cirrhinus molitorella).</title>
        <authorList>
            <person name="Liu H."/>
        </authorList>
    </citation>
    <scope>NUCLEOTIDE SEQUENCE</scope>
    <source>
        <strain evidence="1">Prfri</strain>
        <tissue evidence="1">Muscle</tissue>
    </source>
</reference>
<evidence type="ECO:0000313" key="1">
    <source>
        <dbReference type="EMBL" id="KAK2894579.1"/>
    </source>
</evidence>
<name>A0AA88PL83_9TELE</name>
<keyword evidence="2" id="KW-1185">Reference proteome</keyword>
<dbReference type="Proteomes" id="UP001187343">
    <property type="component" value="Unassembled WGS sequence"/>
</dbReference>